<organism evidence="3 4">
    <name type="scientific">Triticum urartu</name>
    <name type="common">Red wild einkorn</name>
    <name type="synonym">Crithodium urartu</name>
    <dbReference type="NCBI Taxonomy" id="4572"/>
    <lineage>
        <taxon>Eukaryota</taxon>
        <taxon>Viridiplantae</taxon>
        <taxon>Streptophyta</taxon>
        <taxon>Embryophyta</taxon>
        <taxon>Tracheophyta</taxon>
        <taxon>Spermatophyta</taxon>
        <taxon>Magnoliopsida</taxon>
        <taxon>Liliopsida</taxon>
        <taxon>Poales</taxon>
        <taxon>Poaceae</taxon>
        <taxon>BOP clade</taxon>
        <taxon>Pooideae</taxon>
        <taxon>Triticodae</taxon>
        <taxon>Triticeae</taxon>
        <taxon>Triticinae</taxon>
        <taxon>Triticum</taxon>
    </lineage>
</organism>
<dbReference type="EC" id="2.5.1.18" evidence="1"/>
<name>A0A8R7PKR7_TRIUA</name>
<evidence type="ECO:0000313" key="4">
    <source>
        <dbReference type="Proteomes" id="UP000015106"/>
    </source>
</evidence>
<dbReference type="PROSITE" id="PS50404">
    <property type="entry name" value="GST_NTER"/>
    <property type="match status" value="1"/>
</dbReference>
<dbReference type="PANTHER" id="PTHR11260:SF543">
    <property type="entry name" value="GLUTATHIONE TRANSFERASE"/>
    <property type="match status" value="1"/>
</dbReference>
<protein>
    <recommendedName>
        <fullName evidence="1">Glutathione S-transferase</fullName>
        <ecNumber evidence="1">2.5.1.18</ecNumber>
    </recommendedName>
</protein>
<evidence type="ECO:0000256" key="1">
    <source>
        <dbReference type="RuleBase" id="RU369102"/>
    </source>
</evidence>
<dbReference type="PANTHER" id="PTHR11260">
    <property type="entry name" value="GLUTATHIONE S-TRANSFERASE, GST, SUPERFAMILY, GST DOMAIN CONTAINING"/>
    <property type="match status" value="1"/>
</dbReference>
<keyword evidence="1" id="KW-0808">Transferase</keyword>
<evidence type="ECO:0000259" key="2">
    <source>
        <dbReference type="PROSITE" id="PS50404"/>
    </source>
</evidence>
<dbReference type="AlphaFoldDB" id="A0A8R7PKR7"/>
<comment type="catalytic activity">
    <reaction evidence="1">
        <text>RX + glutathione = an S-substituted glutathione + a halide anion + H(+)</text>
        <dbReference type="Rhea" id="RHEA:16437"/>
        <dbReference type="ChEBI" id="CHEBI:15378"/>
        <dbReference type="ChEBI" id="CHEBI:16042"/>
        <dbReference type="ChEBI" id="CHEBI:17792"/>
        <dbReference type="ChEBI" id="CHEBI:57925"/>
        <dbReference type="ChEBI" id="CHEBI:90779"/>
        <dbReference type="EC" id="2.5.1.18"/>
    </reaction>
</comment>
<dbReference type="InterPro" id="IPR045073">
    <property type="entry name" value="Omega/Tau-like"/>
</dbReference>
<reference evidence="3" key="3">
    <citation type="submission" date="2022-06" db="UniProtKB">
        <authorList>
            <consortium name="EnsemblPlants"/>
        </authorList>
    </citation>
    <scope>IDENTIFICATION</scope>
</reference>
<dbReference type="InterPro" id="IPR036282">
    <property type="entry name" value="Glutathione-S-Trfase_C_sf"/>
</dbReference>
<keyword evidence="4" id="KW-1185">Reference proteome</keyword>
<comment type="function">
    <text evidence="1">Is involved in the conjugation of reduced glutathione to a wide number of exogenous and endogenous hydrophobic electrophiles.</text>
</comment>
<dbReference type="Gene3D" id="3.40.30.10">
    <property type="entry name" value="Glutaredoxin"/>
    <property type="match status" value="1"/>
</dbReference>
<dbReference type="CDD" id="cd03185">
    <property type="entry name" value="GST_C_Tau"/>
    <property type="match status" value="1"/>
</dbReference>
<dbReference type="SUPFAM" id="SSF47616">
    <property type="entry name" value="GST C-terminal domain-like"/>
    <property type="match status" value="1"/>
</dbReference>
<dbReference type="GO" id="GO:0006749">
    <property type="term" value="P:glutathione metabolic process"/>
    <property type="evidence" value="ECO:0007669"/>
    <property type="project" value="InterPro"/>
</dbReference>
<accession>A0A8R7PKR7</accession>
<comment type="similarity">
    <text evidence="1">Belongs to the GST superfamily.</text>
</comment>
<dbReference type="InterPro" id="IPR045074">
    <property type="entry name" value="GST_C_Tau"/>
</dbReference>
<dbReference type="InterPro" id="IPR004045">
    <property type="entry name" value="Glutathione_S-Trfase_N"/>
</dbReference>
<reference evidence="3" key="2">
    <citation type="submission" date="2018-03" db="EMBL/GenBank/DDBJ databases">
        <title>The Triticum urartu genome reveals the dynamic nature of wheat genome evolution.</title>
        <authorList>
            <person name="Ling H."/>
            <person name="Ma B."/>
            <person name="Shi X."/>
            <person name="Liu H."/>
            <person name="Dong L."/>
            <person name="Sun H."/>
            <person name="Cao Y."/>
            <person name="Gao Q."/>
            <person name="Zheng S."/>
            <person name="Li Y."/>
            <person name="Yu Y."/>
            <person name="Du H."/>
            <person name="Qi M."/>
            <person name="Li Y."/>
            <person name="Yu H."/>
            <person name="Cui Y."/>
            <person name="Wang N."/>
            <person name="Chen C."/>
            <person name="Wu H."/>
            <person name="Zhao Y."/>
            <person name="Zhang J."/>
            <person name="Li Y."/>
            <person name="Zhou W."/>
            <person name="Zhang B."/>
            <person name="Hu W."/>
            <person name="Eijk M."/>
            <person name="Tang J."/>
            <person name="Witsenboer H."/>
            <person name="Zhao S."/>
            <person name="Li Z."/>
            <person name="Zhang A."/>
            <person name="Wang D."/>
            <person name="Liang C."/>
        </authorList>
    </citation>
    <scope>NUCLEOTIDE SEQUENCE [LARGE SCALE GENOMIC DNA]</scope>
    <source>
        <strain evidence="3">cv. G1812</strain>
    </source>
</reference>
<comment type="subcellular location">
    <subcellularLocation>
        <location evidence="1">Cytoplasm</location>
        <location evidence="1">Cytosol</location>
    </subcellularLocation>
</comment>
<sequence length="114" mass="12093">TVPVLLIHGGKPVRSSLNIILYVDEAFAGPSLLPAGCHARAVARYWADFIDDTLVEAMYKAEGRNQAAAAIEVLEGALRECSKPFFGGDNAGYVDVVLGSLLPWVCAADATWGT</sequence>
<dbReference type="GO" id="GO:0005829">
    <property type="term" value="C:cytosol"/>
    <property type="evidence" value="ECO:0007669"/>
    <property type="project" value="UniProtKB-SubCell"/>
</dbReference>
<dbReference type="EnsemblPlants" id="TuG1812G0200005851.01.T01">
    <property type="protein sequence ID" value="TuG1812G0200005851.01.T01"/>
    <property type="gene ID" value="TuG1812G0200005851.01"/>
</dbReference>
<evidence type="ECO:0000313" key="3">
    <source>
        <dbReference type="EnsemblPlants" id="TuG1812G0200005851.01.T01"/>
    </source>
</evidence>
<keyword evidence="1" id="KW-0963">Cytoplasm</keyword>
<feature type="domain" description="GST N-terminal" evidence="2">
    <location>
        <begin position="1"/>
        <end position="31"/>
    </location>
</feature>
<reference evidence="4" key="1">
    <citation type="journal article" date="2013" name="Nature">
        <title>Draft genome of the wheat A-genome progenitor Triticum urartu.</title>
        <authorList>
            <person name="Ling H.Q."/>
            <person name="Zhao S."/>
            <person name="Liu D."/>
            <person name="Wang J."/>
            <person name="Sun H."/>
            <person name="Zhang C."/>
            <person name="Fan H."/>
            <person name="Li D."/>
            <person name="Dong L."/>
            <person name="Tao Y."/>
            <person name="Gao C."/>
            <person name="Wu H."/>
            <person name="Li Y."/>
            <person name="Cui Y."/>
            <person name="Guo X."/>
            <person name="Zheng S."/>
            <person name="Wang B."/>
            <person name="Yu K."/>
            <person name="Liang Q."/>
            <person name="Yang W."/>
            <person name="Lou X."/>
            <person name="Chen J."/>
            <person name="Feng M."/>
            <person name="Jian J."/>
            <person name="Zhang X."/>
            <person name="Luo G."/>
            <person name="Jiang Y."/>
            <person name="Liu J."/>
            <person name="Wang Z."/>
            <person name="Sha Y."/>
            <person name="Zhang B."/>
            <person name="Wu H."/>
            <person name="Tang D."/>
            <person name="Shen Q."/>
            <person name="Xue P."/>
            <person name="Zou S."/>
            <person name="Wang X."/>
            <person name="Liu X."/>
            <person name="Wang F."/>
            <person name="Yang Y."/>
            <person name="An X."/>
            <person name="Dong Z."/>
            <person name="Zhang K."/>
            <person name="Zhang X."/>
            <person name="Luo M.C."/>
            <person name="Dvorak J."/>
            <person name="Tong Y."/>
            <person name="Wang J."/>
            <person name="Yang H."/>
            <person name="Li Z."/>
            <person name="Wang D."/>
            <person name="Zhang A."/>
            <person name="Wang J."/>
        </authorList>
    </citation>
    <scope>NUCLEOTIDE SEQUENCE</scope>
    <source>
        <strain evidence="4">cv. G1812</strain>
    </source>
</reference>
<dbReference type="Gene3D" id="1.20.1050.10">
    <property type="match status" value="1"/>
</dbReference>
<dbReference type="GO" id="GO:0004364">
    <property type="term" value="F:glutathione transferase activity"/>
    <property type="evidence" value="ECO:0007669"/>
    <property type="project" value="UniProtKB-UniRule"/>
</dbReference>
<dbReference type="Proteomes" id="UP000015106">
    <property type="component" value="Chromosome 2"/>
</dbReference>
<proteinExistence type="inferred from homology"/>
<dbReference type="Gramene" id="TuG1812G0200005851.01.T01">
    <property type="protein sequence ID" value="TuG1812G0200005851.01.T01"/>
    <property type="gene ID" value="TuG1812G0200005851.01"/>
</dbReference>